<dbReference type="InterPro" id="IPR029063">
    <property type="entry name" value="SAM-dependent_MTases_sf"/>
</dbReference>
<evidence type="ECO:0000313" key="2">
    <source>
        <dbReference type="EMBL" id="CAE8622011.1"/>
    </source>
</evidence>
<dbReference type="CDD" id="cd02440">
    <property type="entry name" value="AdoMet_MTases"/>
    <property type="match status" value="1"/>
</dbReference>
<gene>
    <name evidence="2" type="ORF">PGLA1383_LOCUS39526</name>
</gene>
<dbReference type="PANTHER" id="PTHR43591">
    <property type="entry name" value="METHYLTRANSFERASE"/>
    <property type="match status" value="1"/>
</dbReference>
<keyword evidence="3" id="KW-1185">Reference proteome</keyword>
<proteinExistence type="predicted"/>
<dbReference type="GO" id="GO:0008757">
    <property type="term" value="F:S-adenosylmethionine-dependent methyltransferase activity"/>
    <property type="evidence" value="ECO:0007669"/>
    <property type="project" value="InterPro"/>
</dbReference>
<comment type="caution">
    <text evidence="2">The sequence shown here is derived from an EMBL/GenBank/DDBJ whole genome shotgun (WGS) entry which is preliminary data.</text>
</comment>
<dbReference type="SUPFAM" id="SSF53335">
    <property type="entry name" value="S-adenosyl-L-methionine-dependent methyltransferases"/>
    <property type="match status" value="1"/>
</dbReference>
<dbReference type="AlphaFoldDB" id="A0A813GAR4"/>
<accession>A0A813GAR4</accession>
<dbReference type="OrthoDB" id="66144at2759"/>
<name>A0A813GAR4_POLGL</name>
<evidence type="ECO:0000313" key="3">
    <source>
        <dbReference type="Proteomes" id="UP000654075"/>
    </source>
</evidence>
<evidence type="ECO:0000259" key="1">
    <source>
        <dbReference type="Pfam" id="PF08241"/>
    </source>
</evidence>
<dbReference type="EMBL" id="CAJNNV010027870">
    <property type="protein sequence ID" value="CAE8622011.1"/>
    <property type="molecule type" value="Genomic_DNA"/>
</dbReference>
<protein>
    <recommendedName>
        <fullName evidence="1">Methyltransferase type 11 domain-containing protein</fullName>
    </recommendedName>
</protein>
<sequence>MLPARRLAAGKLGRWAMRSLSTAAKQAPIAMPSLGQTPKTAEGARELYDKWAQSYDETLRSWDYPAPAQAAQLLNLHLVPGGTSGPVLDAGCGTGLSGEALHAQGFTRLVGIDVSEASLKLCKTKGIYEQLEICDLDCSAGPLQFEDNSFSGVVSVGVFSYVHNFERLFKELCRITAPGGVVVFTHRHPLWGEDVDGVRSAAAALEANTEAPRWVQLLVSEPQDYMPCNPDPAESSKKINYIVHRVL</sequence>
<dbReference type="Pfam" id="PF08241">
    <property type="entry name" value="Methyltransf_11"/>
    <property type="match status" value="1"/>
</dbReference>
<dbReference type="Gene3D" id="3.40.50.150">
    <property type="entry name" value="Vaccinia Virus protein VP39"/>
    <property type="match status" value="1"/>
</dbReference>
<organism evidence="2 3">
    <name type="scientific">Polarella glacialis</name>
    <name type="common">Dinoflagellate</name>
    <dbReference type="NCBI Taxonomy" id="89957"/>
    <lineage>
        <taxon>Eukaryota</taxon>
        <taxon>Sar</taxon>
        <taxon>Alveolata</taxon>
        <taxon>Dinophyceae</taxon>
        <taxon>Suessiales</taxon>
        <taxon>Suessiaceae</taxon>
        <taxon>Polarella</taxon>
    </lineage>
</organism>
<dbReference type="InterPro" id="IPR013216">
    <property type="entry name" value="Methyltransf_11"/>
</dbReference>
<dbReference type="OMA" id="NTEAPRW"/>
<feature type="domain" description="Methyltransferase type 11" evidence="1">
    <location>
        <begin position="88"/>
        <end position="184"/>
    </location>
</feature>
<dbReference type="Proteomes" id="UP000654075">
    <property type="component" value="Unassembled WGS sequence"/>
</dbReference>
<dbReference type="PANTHER" id="PTHR43591:SF110">
    <property type="entry name" value="RHODANESE DOMAIN-CONTAINING PROTEIN"/>
    <property type="match status" value="1"/>
</dbReference>
<reference evidence="2" key="1">
    <citation type="submission" date="2021-02" db="EMBL/GenBank/DDBJ databases">
        <authorList>
            <person name="Dougan E. K."/>
            <person name="Rhodes N."/>
            <person name="Thang M."/>
            <person name="Chan C."/>
        </authorList>
    </citation>
    <scope>NUCLEOTIDE SEQUENCE</scope>
</reference>